<keyword evidence="16" id="KW-1185">Reference proteome</keyword>
<evidence type="ECO:0000313" key="16">
    <source>
        <dbReference type="Proteomes" id="UP000426246"/>
    </source>
</evidence>
<accession>A0A6B8RTH3</accession>
<feature type="transmembrane region" description="Helical" evidence="12">
    <location>
        <begin position="6"/>
        <end position="24"/>
    </location>
</feature>
<evidence type="ECO:0000256" key="5">
    <source>
        <dbReference type="ARBA" id="ARBA00022553"/>
    </source>
</evidence>
<dbReference type="GO" id="GO:0000155">
    <property type="term" value="F:phosphorelay sensor kinase activity"/>
    <property type="evidence" value="ECO:0007669"/>
    <property type="project" value="InterPro"/>
</dbReference>
<keyword evidence="6" id="KW-0808">Transferase</keyword>
<dbReference type="OrthoDB" id="335833at2"/>
<dbReference type="PANTHER" id="PTHR45453">
    <property type="entry name" value="PHOSPHATE REGULON SENSOR PROTEIN PHOR"/>
    <property type="match status" value="1"/>
</dbReference>
<dbReference type="KEGG" id="ppsc:EHS13_30295"/>
<evidence type="ECO:0000256" key="6">
    <source>
        <dbReference type="ARBA" id="ARBA00022679"/>
    </source>
</evidence>
<dbReference type="SMART" id="SM00388">
    <property type="entry name" value="HisKA"/>
    <property type="match status" value="1"/>
</dbReference>
<keyword evidence="10" id="KW-0902">Two-component regulatory system</keyword>
<keyword evidence="4" id="KW-1003">Cell membrane</keyword>
<dbReference type="SUPFAM" id="SSF47384">
    <property type="entry name" value="Homodimeric domain of signal transducing histidine kinase"/>
    <property type="match status" value="1"/>
</dbReference>
<keyword evidence="12" id="KW-0812">Transmembrane</keyword>
<evidence type="ECO:0000256" key="4">
    <source>
        <dbReference type="ARBA" id="ARBA00022475"/>
    </source>
</evidence>
<dbReference type="InterPro" id="IPR005467">
    <property type="entry name" value="His_kinase_dom"/>
</dbReference>
<keyword evidence="7" id="KW-0547">Nucleotide-binding</keyword>
<keyword evidence="12" id="KW-1133">Transmembrane helix</keyword>
<evidence type="ECO:0000313" key="15">
    <source>
        <dbReference type="EMBL" id="QGQ98865.1"/>
    </source>
</evidence>
<dbReference type="InterPro" id="IPR036097">
    <property type="entry name" value="HisK_dim/P_sf"/>
</dbReference>
<keyword evidence="5" id="KW-0597">Phosphoprotein</keyword>
<evidence type="ECO:0000259" key="13">
    <source>
        <dbReference type="PROSITE" id="PS50109"/>
    </source>
</evidence>
<dbReference type="CDD" id="cd00082">
    <property type="entry name" value="HisKA"/>
    <property type="match status" value="1"/>
</dbReference>
<dbReference type="SMART" id="SM00304">
    <property type="entry name" value="HAMP"/>
    <property type="match status" value="1"/>
</dbReference>
<dbReference type="Pfam" id="PF00672">
    <property type="entry name" value="HAMP"/>
    <property type="match status" value="1"/>
</dbReference>
<dbReference type="InterPro" id="IPR050351">
    <property type="entry name" value="BphY/WalK/GraS-like"/>
</dbReference>
<keyword evidence="9" id="KW-0067">ATP-binding</keyword>
<evidence type="ECO:0000256" key="9">
    <source>
        <dbReference type="ARBA" id="ARBA00022840"/>
    </source>
</evidence>
<dbReference type="InterPro" id="IPR003660">
    <property type="entry name" value="HAMP_dom"/>
</dbReference>
<sequence>MKLRTYLLIANAVSIVFLLIFLFVSYDKMLLNTRQFILISTITFSVGVLSVLLHFLMIRPLERSMRLIVAESKKIALGNYHAQVPVVGPVEFKKMANQFNEMSSHLELSFNRLRDSEVSRRELIANVSHDLRTPLASIQSYVEALQDGVVEDKETYQKYLGTIQTESIRLGHLINDLFELSRLDAGVEEFQPELYPLEDLIVEKLKSFAIQFEQKKLQVSVHMPDDSPFVQIMPFKIKRVFANLLENAIRYAPDESHIEITVTPQQDQFIEVSIADQGEGIGEMEQTQLFERFYRTDKSRNRHSGGAGLGLAIAKSMIELHGGRVGVESVKGQGSRFWFTLPKVHLERS</sequence>
<dbReference type="CDD" id="cd06225">
    <property type="entry name" value="HAMP"/>
    <property type="match status" value="1"/>
</dbReference>
<evidence type="ECO:0000256" key="1">
    <source>
        <dbReference type="ARBA" id="ARBA00000085"/>
    </source>
</evidence>
<dbReference type="EMBL" id="CP034235">
    <property type="protein sequence ID" value="QGQ98865.1"/>
    <property type="molecule type" value="Genomic_DNA"/>
</dbReference>
<dbReference type="RefSeq" id="WP_155703970.1">
    <property type="nucleotide sequence ID" value="NZ_CP034235.1"/>
</dbReference>
<dbReference type="PROSITE" id="PS50109">
    <property type="entry name" value="HIS_KIN"/>
    <property type="match status" value="1"/>
</dbReference>
<dbReference type="Gene3D" id="1.10.287.130">
    <property type="match status" value="1"/>
</dbReference>
<evidence type="ECO:0000256" key="2">
    <source>
        <dbReference type="ARBA" id="ARBA00004651"/>
    </source>
</evidence>
<protein>
    <recommendedName>
        <fullName evidence="3">histidine kinase</fullName>
        <ecNumber evidence="3">2.7.13.3</ecNumber>
    </recommendedName>
</protein>
<dbReference type="PANTHER" id="PTHR45453:SF1">
    <property type="entry name" value="PHOSPHATE REGULON SENSOR PROTEIN PHOR"/>
    <property type="match status" value="1"/>
</dbReference>
<dbReference type="InterPro" id="IPR036890">
    <property type="entry name" value="HATPase_C_sf"/>
</dbReference>
<reference evidence="16" key="1">
    <citation type="submission" date="2018-11" db="EMBL/GenBank/DDBJ databases">
        <title>Complete genome sequence of Paenibacillus sp. ML311-T8.</title>
        <authorList>
            <person name="Nam Y.-D."/>
            <person name="Kang J."/>
            <person name="Chung W.-H."/>
            <person name="Park Y.S."/>
        </authorList>
    </citation>
    <scope>NUCLEOTIDE SEQUENCE [LARGE SCALE GENOMIC DNA]</scope>
    <source>
        <strain evidence="16">ML311-T8</strain>
    </source>
</reference>
<dbReference type="SUPFAM" id="SSF55874">
    <property type="entry name" value="ATPase domain of HSP90 chaperone/DNA topoisomerase II/histidine kinase"/>
    <property type="match status" value="1"/>
</dbReference>
<dbReference type="GO" id="GO:0005886">
    <property type="term" value="C:plasma membrane"/>
    <property type="evidence" value="ECO:0007669"/>
    <property type="project" value="UniProtKB-SubCell"/>
</dbReference>
<dbReference type="GO" id="GO:0004721">
    <property type="term" value="F:phosphoprotein phosphatase activity"/>
    <property type="evidence" value="ECO:0007669"/>
    <property type="project" value="TreeGrafter"/>
</dbReference>
<feature type="transmembrane region" description="Helical" evidence="12">
    <location>
        <begin position="36"/>
        <end position="57"/>
    </location>
</feature>
<dbReference type="GO" id="GO:0016036">
    <property type="term" value="P:cellular response to phosphate starvation"/>
    <property type="evidence" value="ECO:0007669"/>
    <property type="project" value="TreeGrafter"/>
</dbReference>
<dbReference type="Proteomes" id="UP000426246">
    <property type="component" value="Chromosome"/>
</dbReference>
<evidence type="ECO:0000256" key="11">
    <source>
        <dbReference type="ARBA" id="ARBA00023136"/>
    </source>
</evidence>
<evidence type="ECO:0000256" key="3">
    <source>
        <dbReference type="ARBA" id="ARBA00012438"/>
    </source>
</evidence>
<dbReference type="Pfam" id="PF00512">
    <property type="entry name" value="HisKA"/>
    <property type="match status" value="1"/>
</dbReference>
<feature type="domain" description="Histidine kinase" evidence="13">
    <location>
        <begin position="126"/>
        <end position="345"/>
    </location>
</feature>
<evidence type="ECO:0000256" key="7">
    <source>
        <dbReference type="ARBA" id="ARBA00022741"/>
    </source>
</evidence>
<dbReference type="GO" id="GO:0005524">
    <property type="term" value="F:ATP binding"/>
    <property type="evidence" value="ECO:0007669"/>
    <property type="project" value="UniProtKB-KW"/>
</dbReference>
<proteinExistence type="predicted"/>
<dbReference type="PRINTS" id="PR00344">
    <property type="entry name" value="BCTRLSENSOR"/>
</dbReference>
<dbReference type="AlphaFoldDB" id="A0A6B8RTH3"/>
<keyword evidence="8 15" id="KW-0418">Kinase</keyword>
<feature type="domain" description="HAMP" evidence="14">
    <location>
        <begin position="59"/>
        <end position="111"/>
    </location>
</feature>
<comment type="subcellular location">
    <subcellularLocation>
        <location evidence="2">Cell membrane</location>
        <topology evidence="2">Multi-pass membrane protein</topology>
    </subcellularLocation>
</comment>
<dbReference type="InterPro" id="IPR003661">
    <property type="entry name" value="HisK_dim/P_dom"/>
</dbReference>
<dbReference type="EC" id="2.7.13.3" evidence="3"/>
<dbReference type="SMART" id="SM00387">
    <property type="entry name" value="HATPase_c"/>
    <property type="match status" value="1"/>
</dbReference>
<evidence type="ECO:0000256" key="8">
    <source>
        <dbReference type="ARBA" id="ARBA00022777"/>
    </source>
</evidence>
<dbReference type="InterPro" id="IPR004358">
    <property type="entry name" value="Sig_transdc_His_kin-like_C"/>
</dbReference>
<dbReference type="FunFam" id="3.30.565.10:FF:000006">
    <property type="entry name" value="Sensor histidine kinase WalK"/>
    <property type="match status" value="1"/>
</dbReference>
<evidence type="ECO:0000256" key="12">
    <source>
        <dbReference type="SAM" id="Phobius"/>
    </source>
</evidence>
<gene>
    <name evidence="15" type="ORF">EHS13_30295</name>
</gene>
<dbReference type="CDD" id="cd00075">
    <property type="entry name" value="HATPase"/>
    <property type="match status" value="1"/>
</dbReference>
<dbReference type="PROSITE" id="PS50885">
    <property type="entry name" value="HAMP"/>
    <property type="match status" value="1"/>
</dbReference>
<dbReference type="Gene3D" id="6.10.340.10">
    <property type="match status" value="1"/>
</dbReference>
<dbReference type="Pfam" id="PF02518">
    <property type="entry name" value="HATPase_c"/>
    <property type="match status" value="1"/>
</dbReference>
<keyword evidence="11 12" id="KW-0472">Membrane</keyword>
<dbReference type="FunFam" id="1.10.287.130:FF:000008">
    <property type="entry name" value="Two-component sensor histidine kinase"/>
    <property type="match status" value="1"/>
</dbReference>
<dbReference type="Gene3D" id="3.30.565.10">
    <property type="entry name" value="Histidine kinase-like ATPase, C-terminal domain"/>
    <property type="match status" value="1"/>
</dbReference>
<comment type="catalytic activity">
    <reaction evidence="1">
        <text>ATP + protein L-histidine = ADP + protein N-phospho-L-histidine.</text>
        <dbReference type="EC" id="2.7.13.3"/>
    </reaction>
</comment>
<evidence type="ECO:0000256" key="10">
    <source>
        <dbReference type="ARBA" id="ARBA00023012"/>
    </source>
</evidence>
<organism evidence="15 16">
    <name type="scientific">Paenibacillus psychroresistens</name>
    <dbReference type="NCBI Taxonomy" id="1778678"/>
    <lineage>
        <taxon>Bacteria</taxon>
        <taxon>Bacillati</taxon>
        <taxon>Bacillota</taxon>
        <taxon>Bacilli</taxon>
        <taxon>Bacillales</taxon>
        <taxon>Paenibacillaceae</taxon>
        <taxon>Paenibacillus</taxon>
    </lineage>
</organism>
<evidence type="ECO:0000259" key="14">
    <source>
        <dbReference type="PROSITE" id="PS50885"/>
    </source>
</evidence>
<dbReference type="InterPro" id="IPR003594">
    <property type="entry name" value="HATPase_dom"/>
</dbReference>
<name>A0A6B8RTH3_9BACL</name>